<name>A0A382U2D6_9ZZZZ</name>
<feature type="non-terminal residue" evidence="2">
    <location>
        <position position="258"/>
    </location>
</feature>
<evidence type="ECO:0000259" key="1">
    <source>
        <dbReference type="Pfam" id="PF07583"/>
    </source>
</evidence>
<evidence type="ECO:0000313" key="2">
    <source>
        <dbReference type="EMBL" id="SVD28423.1"/>
    </source>
</evidence>
<reference evidence="2" key="1">
    <citation type="submission" date="2018-05" db="EMBL/GenBank/DDBJ databases">
        <authorList>
            <person name="Lanie J.A."/>
            <person name="Ng W.-L."/>
            <person name="Kazmierczak K.M."/>
            <person name="Andrzejewski T.M."/>
            <person name="Davidsen T.M."/>
            <person name="Wayne K.J."/>
            <person name="Tettelin H."/>
            <person name="Glass J.I."/>
            <person name="Rusch D."/>
            <person name="Podicherti R."/>
            <person name="Tsui H.-C.T."/>
            <person name="Winkler M.E."/>
        </authorList>
    </citation>
    <scope>NUCLEOTIDE SEQUENCE</scope>
</reference>
<dbReference type="Pfam" id="PF07583">
    <property type="entry name" value="PSCyt2"/>
    <property type="match status" value="1"/>
</dbReference>
<dbReference type="PANTHER" id="PTHR35889">
    <property type="entry name" value="CYCLOINULO-OLIGOSACCHARIDE FRUCTANOTRANSFERASE-RELATED"/>
    <property type="match status" value="1"/>
</dbReference>
<protein>
    <recommendedName>
        <fullName evidence="1">DUF1549 domain-containing protein</fullName>
    </recommendedName>
</protein>
<proteinExistence type="predicted"/>
<feature type="domain" description="DUF1549" evidence="1">
    <location>
        <begin position="44"/>
        <end position="226"/>
    </location>
</feature>
<dbReference type="InterPro" id="IPR011444">
    <property type="entry name" value="DUF1549"/>
</dbReference>
<accession>A0A382U2D6</accession>
<gene>
    <name evidence="2" type="ORF">METZ01_LOCUS381277</name>
</gene>
<dbReference type="AlphaFoldDB" id="A0A382U2D6"/>
<organism evidence="2">
    <name type="scientific">marine metagenome</name>
    <dbReference type="NCBI Taxonomy" id="408172"/>
    <lineage>
        <taxon>unclassified sequences</taxon>
        <taxon>metagenomes</taxon>
        <taxon>ecological metagenomes</taxon>
    </lineage>
</organism>
<sequence>MNRSFLITFLLFWITPLSAARPQPAPFNPSKEKVVIMRTSVLRINALIDQKLAQEKLPYNSPMNDFLFARRVYVDLTGTIPTYEELVNFANDERPRKRTYLVNKLLASEGYVSHTFNYFANLLRIQTKIADKELGAELFMGWLKDSIHQDKPYNRLVYEMVSSSGSIQENPATGYHLRDKDMKLDHVAFMTKIFLAKDIACAQCHDHPSDDWTQKQYYAFASYLGELEIGKGQDLKKQKDRKMMFAEKEKLFHHPRFS</sequence>
<dbReference type="PANTHER" id="PTHR35889:SF3">
    <property type="entry name" value="F-BOX DOMAIN-CONTAINING PROTEIN"/>
    <property type="match status" value="1"/>
</dbReference>
<dbReference type="EMBL" id="UINC01140965">
    <property type="protein sequence ID" value="SVD28423.1"/>
    <property type="molecule type" value="Genomic_DNA"/>
</dbReference>